<dbReference type="OrthoDB" id="4612864at2"/>
<feature type="transmembrane region" description="Helical" evidence="5">
    <location>
        <begin position="182"/>
        <end position="204"/>
    </location>
</feature>
<keyword evidence="2 5" id="KW-0812">Transmembrane</keyword>
<proteinExistence type="predicted"/>
<evidence type="ECO:0000256" key="1">
    <source>
        <dbReference type="ARBA" id="ARBA00004651"/>
    </source>
</evidence>
<evidence type="ECO:0000259" key="6">
    <source>
        <dbReference type="PROSITE" id="PS50850"/>
    </source>
</evidence>
<dbReference type="Pfam" id="PF07690">
    <property type="entry name" value="MFS_1"/>
    <property type="match status" value="1"/>
</dbReference>
<dbReference type="Gene3D" id="1.20.1250.20">
    <property type="entry name" value="MFS general substrate transporter like domains"/>
    <property type="match status" value="1"/>
</dbReference>
<evidence type="ECO:0000313" key="8">
    <source>
        <dbReference type="Proteomes" id="UP000198348"/>
    </source>
</evidence>
<feature type="transmembrane region" description="Helical" evidence="5">
    <location>
        <begin position="53"/>
        <end position="73"/>
    </location>
</feature>
<dbReference type="InterPro" id="IPR052528">
    <property type="entry name" value="Sugar_transport-like"/>
</dbReference>
<dbReference type="GO" id="GO:0022857">
    <property type="term" value="F:transmembrane transporter activity"/>
    <property type="evidence" value="ECO:0007669"/>
    <property type="project" value="InterPro"/>
</dbReference>
<evidence type="ECO:0000256" key="2">
    <source>
        <dbReference type="ARBA" id="ARBA00022692"/>
    </source>
</evidence>
<dbReference type="EMBL" id="FZNW01000009">
    <property type="protein sequence ID" value="SNR54833.1"/>
    <property type="molecule type" value="Genomic_DNA"/>
</dbReference>
<dbReference type="InterPro" id="IPR011701">
    <property type="entry name" value="MFS"/>
</dbReference>
<reference evidence="8" key="1">
    <citation type="submission" date="2017-06" db="EMBL/GenBank/DDBJ databases">
        <authorList>
            <person name="Varghese N."/>
            <person name="Submissions S."/>
        </authorList>
    </citation>
    <scope>NUCLEOTIDE SEQUENCE [LARGE SCALE GENOMIC DNA]</scope>
    <source>
        <strain evidence="8">DSM 45207</strain>
    </source>
</reference>
<feature type="transmembrane region" description="Helical" evidence="5">
    <location>
        <begin position="268"/>
        <end position="291"/>
    </location>
</feature>
<feature type="domain" description="Major facilitator superfamily (MFS) profile" evidence="6">
    <location>
        <begin position="20"/>
        <end position="412"/>
    </location>
</feature>
<evidence type="ECO:0000256" key="3">
    <source>
        <dbReference type="ARBA" id="ARBA00022989"/>
    </source>
</evidence>
<keyword evidence="8" id="KW-1185">Reference proteome</keyword>
<accession>A0A238X8G8</accession>
<evidence type="ECO:0000256" key="4">
    <source>
        <dbReference type="ARBA" id="ARBA00023136"/>
    </source>
</evidence>
<organism evidence="7 8">
    <name type="scientific">Haloechinothrix alba</name>
    <dbReference type="NCBI Taxonomy" id="664784"/>
    <lineage>
        <taxon>Bacteria</taxon>
        <taxon>Bacillati</taxon>
        <taxon>Actinomycetota</taxon>
        <taxon>Actinomycetes</taxon>
        <taxon>Pseudonocardiales</taxon>
        <taxon>Pseudonocardiaceae</taxon>
        <taxon>Haloechinothrix</taxon>
    </lineage>
</organism>
<evidence type="ECO:0000256" key="5">
    <source>
        <dbReference type="SAM" id="Phobius"/>
    </source>
</evidence>
<feature type="transmembrane region" description="Helical" evidence="5">
    <location>
        <begin position="298"/>
        <end position="318"/>
    </location>
</feature>
<dbReference type="PANTHER" id="PTHR23526:SF4">
    <property type="entry name" value="INTEGRAL MEMBRANE TRANSPORT PROTEIN"/>
    <property type="match status" value="1"/>
</dbReference>
<feature type="transmembrane region" description="Helical" evidence="5">
    <location>
        <begin position="145"/>
        <end position="167"/>
    </location>
</feature>
<feature type="transmembrane region" description="Helical" evidence="5">
    <location>
        <begin position="111"/>
        <end position="133"/>
    </location>
</feature>
<sequence>MPMSNETGRDSRAARVTPLPLAFLLLGTLAVHVAMFLNRPAASYRVLALDGDAQAVGLVAASSAVLPVVLAIPMGRWSDRGKAPALLLGGGAVMVLGSLLLAHAGSLPSMAASNAILGVGQLALMVAAQSVIADLSTPAQQDRNFGLFTAAASLGQLLGPLLGGWVISGRDSAELLEATTRAFWVGAGAAVLIVLFYGLMVFVLRGSTFGTSAPAGETHQPGRGSALAMLRNRQLSVAVFVSFSVMATVDLLVAYMPVLGEHHGLSPTVVGVLLAVRAGFSFLSRLLIPVLLRHVERLLLLAINATLAAGTVFGVVVIDDPITLAVLLMVLGMSLGLGQPLTMTWVVREAPTQLRSTALALRITANRVAQAAGPAVAGGLSTLVGVTGPFWLMAVLLTASTGAILPLRRRPRA</sequence>
<dbReference type="InterPro" id="IPR020846">
    <property type="entry name" value="MFS_dom"/>
</dbReference>
<dbReference type="AlphaFoldDB" id="A0A238X8G8"/>
<feature type="transmembrane region" description="Helical" evidence="5">
    <location>
        <begin position="390"/>
        <end position="407"/>
    </location>
</feature>
<feature type="transmembrane region" description="Helical" evidence="5">
    <location>
        <begin position="368"/>
        <end position="384"/>
    </location>
</feature>
<dbReference type="InterPro" id="IPR036259">
    <property type="entry name" value="MFS_trans_sf"/>
</dbReference>
<dbReference type="Proteomes" id="UP000198348">
    <property type="component" value="Unassembled WGS sequence"/>
</dbReference>
<evidence type="ECO:0000313" key="7">
    <source>
        <dbReference type="EMBL" id="SNR54833.1"/>
    </source>
</evidence>
<protein>
    <submittedName>
        <fullName evidence="7">Predicted arabinose efflux permease, MFS family</fullName>
    </submittedName>
</protein>
<keyword evidence="3 5" id="KW-1133">Transmembrane helix</keyword>
<dbReference type="PROSITE" id="PS50850">
    <property type="entry name" value="MFS"/>
    <property type="match status" value="1"/>
</dbReference>
<feature type="transmembrane region" description="Helical" evidence="5">
    <location>
        <begin position="85"/>
        <end position="105"/>
    </location>
</feature>
<feature type="transmembrane region" description="Helical" evidence="5">
    <location>
        <begin position="21"/>
        <end position="41"/>
    </location>
</feature>
<feature type="transmembrane region" description="Helical" evidence="5">
    <location>
        <begin position="235"/>
        <end position="256"/>
    </location>
</feature>
<dbReference type="GO" id="GO:0005886">
    <property type="term" value="C:plasma membrane"/>
    <property type="evidence" value="ECO:0007669"/>
    <property type="project" value="UniProtKB-SubCell"/>
</dbReference>
<feature type="transmembrane region" description="Helical" evidence="5">
    <location>
        <begin position="324"/>
        <end position="347"/>
    </location>
</feature>
<comment type="subcellular location">
    <subcellularLocation>
        <location evidence="1">Cell membrane</location>
        <topology evidence="1">Multi-pass membrane protein</topology>
    </subcellularLocation>
</comment>
<gene>
    <name evidence="7" type="ORF">SAMN06265360_109146</name>
</gene>
<dbReference type="PANTHER" id="PTHR23526">
    <property type="entry name" value="INTEGRAL MEMBRANE TRANSPORT PROTEIN-RELATED"/>
    <property type="match status" value="1"/>
</dbReference>
<name>A0A238X8G8_9PSEU</name>
<dbReference type="SUPFAM" id="SSF103473">
    <property type="entry name" value="MFS general substrate transporter"/>
    <property type="match status" value="1"/>
</dbReference>
<keyword evidence="4 5" id="KW-0472">Membrane</keyword>